<dbReference type="InterPro" id="IPR029058">
    <property type="entry name" value="AB_hydrolase_fold"/>
</dbReference>
<feature type="domain" description="Dienelactone hydrolase" evidence="2">
    <location>
        <begin position="50"/>
        <end position="216"/>
    </location>
</feature>
<evidence type="ECO:0000313" key="3">
    <source>
        <dbReference type="EMBL" id="TCO29764.1"/>
    </source>
</evidence>
<proteinExistence type="inferred from homology"/>
<comment type="caution">
    <text evidence="3">The sequence shown here is derived from an EMBL/GenBank/DDBJ whole genome shotgun (WGS) entry which is preliminary data.</text>
</comment>
<protein>
    <submittedName>
        <fullName evidence="3">Dienelactone hydrolase family protein</fullName>
    </submittedName>
</protein>
<dbReference type="RefSeq" id="WP_158292764.1">
    <property type="nucleotide sequence ID" value="NZ_SLWM01000002.1"/>
</dbReference>
<organism evidence="3 4">
    <name type="scientific">Kribbella orskensis</name>
    <dbReference type="NCBI Taxonomy" id="2512216"/>
    <lineage>
        <taxon>Bacteria</taxon>
        <taxon>Bacillati</taxon>
        <taxon>Actinomycetota</taxon>
        <taxon>Actinomycetes</taxon>
        <taxon>Propionibacteriales</taxon>
        <taxon>Kribbellaceae</taxon>
        <taxon>Kribbella</taxon>
    </lineage>
</organism>
<reference evidence="3 4" key="1">
    <citation type="journal article" date="2015" name="Stand. Genomic Sci.">
        <title>Genomic Encyclopedia of Bacterial and Archaeal Type Strains, Phase III: the genomes of soil and plant-associated and newly described type strains.</title>
        <authorList>
            <person name="Whitman W.B."/>
            <person name="Woyke T."/>
            <person name="Klenk H.P."/>
            <person name="Zhou Y."/>
            <person name="Lilburn T.G."/>
            <person name="Beck B.J."/>
            <person name="De Vos P."/>
            <person name="Vandamme P."/>
            <person name="Eisen J.A."/>
            <person name="Garrity G."/>
            <person name="Hugenholtz P."/>
            <person name="Kyrpides N.C."/>
        </authorList>
    </citation>
    <scope>NUCLEOTIDE SEQUENCE [LARGE SCALE GENOMIC DNA]</scope>
    <source>
        <strain evidence="3 4">VKM Ac-2538</strain>
    </source>
</reference>
<dbReference type="PANTHER" id="PTHR22946">
    <property type="entry name" value="DIENELACTONE HYDROLASE DOMAIN-CONTAINING PROTEIN-RELATED"/>
    <property type="match status" value="1"/>
</dbReference>
<keyword evidence="4" id="KW-1185">Reference proteome</keyword>
<dbReference type="Pfam" id="PF01738">
    <property type="entry name" value="DLH"/>
    <property type="match status" value="1"/>
</dbReference>
<keyword evidence="3" id="KW-0378">Hydrolase</keyword>
<name>A0ABY2BT09_9ACTN</name>
<dbReference type="InterPro" id="IPR002925">
    <property type="entry name" value="Dienelactn_hydro"/>
</dbReference>
<evidence type="ECO:0000256" key="1">
    <source>
        <dbReference type="ARBA" id="ARBA00008645"/>
    </source>
</evidence>
<evidence type="ECO:0000259" key="2">
    <source>
        <dbReference type="Pfam" id="PF01738"/>
    </source>
</evidence>
<evidence type="ECO:0000313" key="4">
    <source>
        <dbReference type="Proteomes" id="UP000295818"/>
    </source>
</evidence>
<comment type="similarity">
    <text evidence="1">Belongs to the AB hydrolase superfamily.</text>
</comment>
<gene>
    <name evidence="3" type="ORF">EV644_102484</name>
</gene>
<accession>A0ABY2BT09</accession>
<sequence>MGELQWVGEPVVEGAVTERPFRLVRDAGGAPDPAGVPGILWLPAAPERALPLVLLGHGGSGHKRADRQLRLARWFAGEAQLAVVGIDGPYHGERVPEPVESSDYQQRMASTGVDRITDGMVDDWLATADALGELDAVDASRLGYVGLSMGTRFGLPLAAAVGSRLRCAVLGKYGMQQPSAMPAGVDMAPRFARDAPRITTPLLFHVQWDDELFDRAGQFELFDLLGSPDKQLMAFAGSHATTPPEAIAHWRDFVAHHLRSAV</sequence>
<dbReference type="GO" id="GO:0016787">
    <property type="term" value="F:hydrolase activity"/>
    <property type="evidence" value="ECO:0007669"/>
    <property type="project" value="UniProtKB-KW"/>
</dbReference>
<dbReference type="InterPro" id="IPR050261">
    <property type="entry name" value="FrsA_esterase"/>
</dbReference>
<dbReference type="Proteomes" id="UP000295818">
    <property type="component" value="Unassembled WGS sequence"/>
</dbReference>
<dbReference type="SUPFAM" id="SSF53474">
    <property type="entry name" value="alpha/beta-Hydrolases"/>
    <property type="match status" value="1"/>
</dbReference>
<dbReference type="Gene3D" id="3.40.50.1820">
    <property type="entry name" value="alpha/beta hydrolase"/>
    <property type="match status" value="1"/>
</dbReference>
<dbReference type="EMBL" id="SLWM01000002">
    <property type="protein sequence ID" value="TCO29764.1"/>
    <property type="molecule type" value="Genomic_DNA"/>
</dbReference>